<gene>
    <name evidence="1" type="ORF">WCV65_04005</name>
</gene>
<proteinExistence type="predicted"/>
<sequence length="607" mass="67548">MHNLDPSMRLKVNRDTVFIPDPSGQVYFRNNRSSFQMEGSTISQWIEKLLPMFTGDRTLDELTAGLTPAYRDRVYEIAGVLYNNGYLRDVSEERPHQLPKQVLKYFGSQIEFLDTFGGSGAAKFEDFRKTKVLAAGSGPCFVSLVSALLDSGLTKFHLRMTDMTPIDRERIRELVEEARKYGHETAVEEISSQSWQDAVQPFQTILYISEDRRELTALQQICESEGKILIPAIFLGHEGIAGPVLHPEMKNDVESVIRSVHTAPGEKSTSPSSTAAAMLANLIAFEWLKEATGLKAAEDRQFYLLNLETLEGSWHSVTPHLKKKASVTPAVHIRERIDGEPDRKLGYWLISFSELTSPQTGIFHAWEEGELTQLPLSQCRVQAVHPETGEILPEIVCAGIHHEEARREAGLAGIEAYASCLMETDGIGAGETVAEAICRALHKALERELGKRGKENAPIYPVQLHAEDEECRYYWQVLNTLQGPPVIGIGKEVAGFPSVWVGTAKGWTNRTGLNLTLAVRSALKQAIQQVQSSNVNQTANSPVLLENAIRLMIPAYELEEKALYSYAEDVLEREGFFIEIKELEVDPLIKEGIAGVFGVALREGESD</sequence>
<dbReference type="EMBL" id="CP147407">
    <property type="protein sequence ID" value="WXB97676.1"/>
    <property type="molecule type" value="Genomic_DNA"/>
</dbReference>
<name>A0ABZ2NIP8_9BACI</name>
<evidence type="ECO:0000313" key="1">
    <source>
        <dbReference type="EMBL" id="WXB97676.1"/>
    </source>
</evidence>
<accession>A0ABZ2NIP8</accession>
<dbReference type="Proteomes" id="UP001377337">
    <property type="component" value="Chromosome"/>
</dbReference>
<reference evidence="1 2" key="1">
    <citation type="submission" date="2024-02" db="EMBL/GenBank/DDBJ databases">
        <title>Seven novel Bacillus-like species.</title>
        <authorList>
            <person name="Liu G."/>
        </authorList>
    </citation>
    <scope>NUCLEOTIDE SEQUENCE [LARGE SCALE GENOMIC DNA]</scope>
    <source>
        <strain evidence="1 2">FJAT-52054</strain>
    </source>
</reference>
<evidence type="ECO:0000313" key="2">
    <source>
        <dbReference type="Proteomes" id="UP001377337"/>
    </source>
</evidence>
<protein>
    <submittedName>
        <fullName evidence="1">Bacteriocin maturation protein</fullName>
    </submittedName>
</protein>
<dbReference type="RefSeq" id="WP_338780276.1">
    <property type="nucleotide sequence ID" value="NZ_CP147407.1"/>
</dbReference>
<dbReference type="Gene3D" id="3.40.50.720">
    <property type="entry name" value="NAD(P)-binding Rossmann-like Domain"/>
    <property type="match status" value="1"/>
</dbReference>
<organism evidence="1 2">
    <name type="scientific">Metabacillus sediminis</name>
    <dbReference type="NCBI Taxonomy" id="3117746"/>
    <lineage>
        <taxon>Bacteria</taxon>
        <taxon>Bacillati</taxon>
        <taxon>Bacillota</taxon>
        <taxon>Bacilli</taxon>
        <taxon>Bacillales</taxon>
        <taxon>Bacillaceae</taxon>
        <taxon>Metabacillus</taxon>
    </lineage>
</organism>
<keyword evidence="2" id="KW-1185">Reference proteome</keyword>